<protein>
    <recommendedName>
        <fullName evidence="1">Metallo-beta-lactamase domain-containing protein</fullName>
    </recommendedName>
</protein>
<dbReference type="CDD" id="cd07713">
    <property type="entry name" value="DHPS-like_MBL-fold"/>
    <property type="match status" value="1"/>
</dbReference>
<evidence type="ECO:0000313" key="2">
    <source>
        <dbReference type="EMBL" id="KAF4621309.1"/>
    </source>
</evidence>
<proteinExistence type="predicted"/>
<dbReference type="InterPro" id="IPR036866">
    <property type="entry name" value="RibonucZ/Hydroxyglut_hydro"/>
</dbReference>
<evidence type="ECO:0000313" key="3">
    <source>
        <dbReference type="Proteomes" id="UP000521872"/>
    </source>
</evidence>
<dbReference type="EMBL" id="JAACJL010000015">
    <property type="protein sequence ID" value="KAF4621309.1"/>
    <property type="molecule type" value="Genomic_DNA"/>
</dbReference>
<accession>A0A8H4R2U3</accession>
<dbReference type="InterPro" id="IPR041712">
    <property type="entry name" value="DHPS-like_MBL-fold"/>
</dbReference>
<dbReference type="Gene3D" id="3.60.15.10">
    <property type="entry name" value="Ribonuclease Z/Hydroxyacylglutathione hydrolase-like"/>
    <property type="match status" value="1"/>
</dbReference>
<dbReference type="InterPro" id="IPR001279">
    <property type="entry name" value="Metallo-B-lactamas"/>
</dbReference>
<dbReference type="Proteomes" id="UP000521872">
    <property type="component" value="Unassembled WGS sequence"/>
</dbReference>
<organism evidence="2 3">
    <name type="scientific">Agrocybe pediades</name>
    <dbReference type="NCBI Taxonomy" id="84607"/>
    <lineage>
        <taxon>Eukaryota</taxon>
        <taxon>Fungi</taxon>
        <taxon>Dikarya</taxon>
        <taxon>Basidiomycota</taxon>
        <taxon>Agaricomycotina</taxon>
        <taxon>Agaricomycetes</taxon>
        <taxon>Agaricomycetidae</taxon>
        <taxon>Agaricales</taxon>
        <taxon>Agaricineae</taxon>
        <taxon>Strophariaceae</taxon>
        <taxon>Agrocybe</taxon>
    </lineage>
</organism>
<dbReference type="PANTHER" id="PTHR13754">
    <property type="entry name" value="METALLO-BETA-LACTAMASE SUPERFAMILY PROTEIN"/>
    <property type="match status" value="1"/>
</dbReference>
<dbReference type="InterPro" id="IPR052926">
    <property type="entry name" value="Metallo-beta-lactamase_dom"/>
</dbReference>
<gene>
    <name evidence="2" type="ORF">D9613_000772</name>
</gene>
<keyword evidence="3" id="KW-1185">Reference proteome</keyword>
<reference evidence="2 3" key="1">
    <citation type="submission" date="2019-12" db="EMBL/GenBank/DDBJ databases">
        <authorList>
            <person name="Floudas D."/>
            <person name="Bentzer J."/>
            <person name="Ahren D."/>
            <person name="Johansson T."/>
            <person name="Persson P."/>
            <person name="Tunlid A."/>
        </authorList>
    </citation>
    <scope>NUCLEOTIDE SEQUENCE [LARGE SCALE GENOMIC DNA]</scope>
    <source>
        <strain evidence="2 3">CBS 102.39</strain>
    </source>
</reference>
<sequence>MYPLTQYSKSFDRIDITGQLICYSLFRSIQSTNVCEIMKDRKLNKVDKLTITFLVDNCIEWMTKLPPGFSHELPQHLNQPGHGIPDNDTGVPILDFDGFCCGAHGFSALIETHVEGDEEHHLTLFDTGPDSQSLVRNIRAMQTPTERIERVITSHWHSDHTGGLLSFLELRSKHETTIPCVVDVHPDRPLARGIAPGPHYNKVICAIPLDPTFEEITNAGGVLEKHSGGHTVAGGSVWVSGEIPRVTEYEAGIPGGQRWVKGADDEDGKWIAEPQIMDERYAAIDVEGKGLVIFSACSHAGIVNVVKDAIDTFQRPVYMIIGGLHLAGQEFASRIPMTVEFLSNQLKPSPFYVLPMHCTGFYAKIALEKAFGDGCVPAGVGLKVEVVGNKELEKRLFVASY</sequence>
<dbReference type="SUPFAM" id="SSF56281">
    <property type="entry name" value="Metallo-hydrolase/oxidoreductase"/>
    <property type="match status" value="1"/>
</dbReference>
<dbReference type="Pfam" id="PF00753">
    <property type="entry name" value="Lactamase_B"/>
    <property type="match status" value="1"/>
</dbReference>
<evidence type="ECO:0000259" key="1">
    <source>
        <dbReference type="Pfam" id="PF00753"/>
    </source>
</evidence>
<dbReference type="PANTHER" id="PTHR13754:SF13">
    <property type="entry name" value="METALLO-BETA-LACTAMASE SUPERFAMILY PROTEIN (AFU_ORTHOLOGUE AFUA_3G07630)"/>
    <property type="match status" value="1"/>
</dbReference>
<comment type="caution">
    <text evidence="2">The sequence shown here is derived from an EMBL/GenBank/DDBJ whole genome shotgun (WGS) entry which is preliminary data.</text>
</comment>
<name>A0A8H4R2U3_9AGAR</name>
<dbReference type="GO" id="GO:0016740">
    <property type="term" value="F:transferase activity"/>
    <property type="evidence" value="ECO:0007669"/>
    <property type="project" value="TreeGrafter"/>
</dbReference>
<feature type="domain" description="Metallo-beta-lactamase" evidence="1">
    <location>
        <begin position="120"/>
        <end position="245"/>
    </location>
</feature>
<dbReference type="AlphaFoldDB" id="A0A8H4R2U3"/>